<dbReference type="CDD" id="cd17941">
    <property type="entry name" value="DEADc_DDX10"/>
    <property type="match status" value="1"/>
</dbReference>
<keyword evidence="15" id="KW-1185">Reference proteome</keyword>
<dbReference type="SMART" id="SM00487">
    <property type="entry name" value="DEXDc"/>
    <property type="match status" value="1"/>
</dbReference>
<dbReference type="InterPro" id="IPR025313">
    <property type="entry name" value="SPB4-like_CTE"/>
</dbReference>
<protein>
    <recommendedName>
        <fullName evidence="10">ATP-dependent RNA helicase</fullName>
        <ecNumber evidence="10">3.6.4.13</ecNumber>
    </recommendedName>
</protein>
<evidence type="ECO:0000259" key="13">
    <source>
        <dbReference type="PROSITE" id="PS51194"/>
    </source>
</evidence>
<dbReference type="InterPro" id="IPR001650">
    <property type="entry name" value="Helicase_C-like"/>
</dbReference>
<gene>
    <name evidence="14" type="ORF">HGRIS_012498</name>
</gene>
<evidence type="ECO:0000256" key="6">
    <source>
        <dbReference type="ARBA" id="ARBA00022806"/>
    </source>
</evidence>
<comment type="subcellular location">
    <subcellularLocation>
        <location evidence="1">Nucleus</location>
        <location evidence="1">Nucleolus</location>
    </subcellularLocation>
</comment>
<evidence type="ECO:0000256" key="11">
    <source>
        <dbReference type="SAM" id="MobiDB-lite"/>
    </source>
</evidence>
<keyword evidence="6 9" id="KW-0347">Helicase</keyword>
<evidence type="ECO:0000256" key="9">
    <source>
        <dbReference type="RuleBase" id="RU000492"/>
    </source>
</evidence>
<feature type="domain" description="Helicase ATP-binding" evidence="12">
    <location>
        <begin position="9"/>
        <end position="183"/>
    </location>
</feature>
<evidence type="ECO:0000256" key="3">
    <source>
        <dbReference type="ARBA" id="ARBA00022552"/>
    </source>
</evidence>
<comment type="catalytic activity">
    <reaction evidence="10">
        <text>ATP + H2O = ADP + phosphate + H(+)</text>
        <dbReference type="Rhea" id="RHEA:13065"/>
        <dbReference type="ChEBI" id="CHEBI:15377"/>
        <dbReference type="ChEBI" id="CHEBI:15378"/>
        <dbReference type="ChEBI" id="CHEBI:30616"/>
        <dbReference type="ChEBI" id="CHEBI:43474"/>
        <dbReference type="ChEBI" id="CHEBI:456216"/>
        <dbReference type="EC" id="3.6.4.13"/>
    </reaction>
</comment>
<dbReference type="SMART" id="SM00490">
    <property type="entry name" value="HELICc"/>
    <property type="match status" value="1"/>
</dbReference>
<dbReference type="EMBL" id="JASNQZ010000015">
    <property type="protein sequence ID" value="KAL0946240.1"/>
    <property type="molecule type" value="Genomic_DNA"/>
</dbReference>
<dbReference type="PROSITE" id="PS51194">
    <property type="entry name" value="HELICASE_CTER"/>
    <property type="match status" value="1"/>
</dbReference>
<feature type="region of interest" description="Disordered" evidence="11">
    <location>
        <begin position="437"/>
        <end position="500"/>
    </location>
</feature>
<comment type="caution">
    <text evidence="14">The sequence shown here is derived from an EMBL/GenBank/DDBJ whole genome shotgun (WGS) entry which is preliminary data.</text>
</comment>
<dbReference type="Pfam" id="PF00271">
    <property type="entry name" value="Helicase_C"/>
    <property type="match status" value="1"/>
</dbReference>
<keyword evidence="5 9" id="KW-0378">Hydrolase</keyword>
<dbReference type="Pfam" id="PF13959">
    <property type="entry name" value="CTE_SPB4"/>
    <property type="match status" value="1"/>
</dbReference>
<dbReference type="EC" id="3.6.4.13" evidence="10"/>
<dbReference type="Pfam" id="PF00270">
    <property type="entry name" value="DEAD"/>
    <property type="match status" value="1"/>
</dbReference>
<evidence type="ECO:0000256" key="7">
    <source>
        <dbReference type="ARBA" id="ARBA00022840"/>
    </source>
</evidence>
<dbReference type="PROSITE" id="PS51192">
    <property type="entry name" value="HELICASE_ATP_BIND_1"/>
    <property type="match status" value="1"/>
</dbReference>
<dbReference type="Gene3D" id="3.40.50.300">
    <property type="entry name" value="P-loop containing nucleotide triphosphate hydrolases"/>
    <property type="match status" value="2"/>
</dbReference>
<evidence type="ECO:0000256" key="2">
    <source>
        <dbReference type="ARBA" id="ARBA00022517"/>
    </source>
</evidence>
<evidence type="ECO:0000313" key="14">
    <source>
        <dbReference type="EMBL" id="KAL0946240.1"/>
    </source>
</evidence>
<keyword evidence="3" id="KW-0698">rRNA processing</keyword>
<keyword evidence="8 10" id="KW-0694">RNA-binding</keyword>
<evidence type="ECO:0000313" key="15">
    <source>
        <dbReference type="Proteomes" id="UP001556367"/>
    </source>
</evidence>
<name>A0ABR3ISE2_9AGAR</name>
<feature type="compositionally biased region" description="Basic and acidic residues" evidence="11">
    <location>
        <begin position="448"/>
        <end position="459"/>
    </location>
</feature>
<dbReference type="InterPro" id="IPR014001">
    <property type="entry name" value="Helicase_ATP-bd"/>
</dbReference>
<evidence type="ECO:0000256" key="10">
    <source>
        <dbReference type="RuleBase" id="RU365068"/>
    </source>
</evidence>
<evidence type="ECO:0000259" key="12">
    <source>
        <dbReference type="PROSITE" id="PS51192"/>
    </source>
</evidence>
<evidence type="ECO:0000256" key="8">
    <source>
        <dbReference type="ARBA" id="ARBA00022884"/>
    </source>
</evidence>
<dbReference type="CDD" id="cd18787">
    <property type="entry name" value="SF2_C_DEAD"/>
    <property type="match status" value="1"/>
</dbReference>
<sequence>MTDIQTQSIPVSLKGKDVLGAARTGSGKTLAFLVPVLETLYRRKWGPTDGLGALIISPTRELAVQIFEVLRSIGGYHSFSAGLVIGGKNLKDERDRLSRMNILVATPGRLLQHMDQTLGFDADNLQLLVLDEADRILDMGFARTLSALLSHLPKSRQTLLFSATQTQSVQDLARLSLKEPVAIGVGEAGLSNGSAMPSNLEQHYTVCPLDKKLDILWSFIKTHLQCKIIVFMSSCKQVRFVFETFCKMHPGMPLLHLHGKQKQTTRLAMYTKFTSTAHAVLFATDIAARGLDFPSVDWVVQVDAPEDAETYIHRVGRTARYDSNGKALLLLLPSEEEGMKVALDKKSIDIKCIKVRPSKTHSIENQLQNLAFKDPEIKYLGQRAFVSYLRSIYLQKDKSIFKLSELPAERFAESLGLPGMPKIKFLSKELAQKKKNASRAVATAQADAARESDAERSSGDDGSAPDDAGDSSSDEDEDETPTAAPSTSKPLKANGVRTKYDRMFERKNQNILSEHYTKLVDHSVDNQGDEDDDDFITLKRADHDLGSLEQSDAHLEENLSKRKQRMGRAKRTIATGGLSKKLVFDDEGRPHELYELADADQLYEETGGLEGVKEQGMQFAANERMKMEVSNIVDKQEAREKKREKKRKRKERESGMQDSGPLVAVAAPMDDDDGYVSPVFDLPSGDEDGDHWEPSPPPAKRHKPTSKRTTASAADSLAEEEELALQLLRKR</sequence>
<keyword evidence="7 9" id="KW-0067">ATP-binding</keyword>
<comment type="domain">
    <text evidence="10">The Q motif is unique to and characteristic of the DEAD box family of RNA helicases and controls ATP binding and hydrolysis.</text>
</comment>
<feature type="compositionally biased region" description="Low complexity" evidence="11">
    <location>
        <begin position="438"/>
        <end position="447"/>
    </location>
</feature>
<comment type="function">
    <text evidence="10">RNA helicase.</text>
</comment>
<dbReference type="PROSITE" id="PS00039">
    <property type="entry name" value="DEAD_ATP_HELICASE"/>
    <property type="match status" value="1"/>
</dbReference>
<feature type="region of interest" description="Disordered" evidence="11">
    <location>
        <begin position="628"/>
        <end position="718"/>
    </location>
</feature>
<dbReference type="PANTHER" id="PTHR24031">
    <property type="entry name" value="RNA HELICASE"/>
    <property type="match status" value="1"/>
</dbReference>
<evidence type="ECO:0000256" key="1">
    <source>
        <dbReference type="ARBA" id="ARBA00004604"/>
    </source>
</evidence>
<keyword evidence="2" id="KW-0690">Ribosome biogenesis</keyword>
<dbReference type="SUPFAM" id="SSF52540">
    <property type="entry name" value="P-loop containing nucleoside triphosphate hydrolases"/>
    <property type="match status" value="1"/>
</dbReference>
<dbReference type="InterPro" id="IPR000629">
    <property type="entry name" value="RNA-helicase_DEAD-box_CS"/>
</dbReference>
<reference evidence="15" key="1">
    <citation type="submission" date="2024-06" db="EMBL/GenBank/DDBJ databases">
        <title>Multi-omics analyses provide insights into the biosynthesis of the anticancer antibiotic pleurotin in Hohenbuehelia grisea.</title>
        <authorList>
            <person name="Weaver J.A."/>
            <person name="Alberti F."/>
        </authorList>
    </citation>
    <scope>NUCLEOTIDE SEQUENCE [LARGE SCALE GENOMIC DNA]</scope>
    <source>
        <strain evidence="15">T-177</strain>
    </source>
</reference>
<feature type="domain" description="Helicase C-terminal" evidence="13">
    <location>
        <begin position="199"/>
        <end position="371"/>
    </location>
</feature>
<feature type="compositionally biased region" description="Acidic residues" evidence="11">
    <location>
        <begin position="463"/>
        <end position="480"/>
    </location>
</feature>
<dbReference type="SMART" id="SM01178">
    <property type="entry name" value="DUF4217"/>
    <property type="match status" value="1"/>
</dbReference>
<keyword evidence="4 9" id="KW-0547">Nucleotide-binding</keyword>
<evidence type="ECO:0000256" key="5">
    <source>
        <dbReference type="ARBA" id="ARBA00022801"/>
    </source>
</evidence>
<accession>A0ABR3ISE2</accession>
<dbReference type="InterPro" id="IPR027417">
    <property type="entry name" value="P-loop_NTPase"/>
</dbReference>
<proteinExistence type="inferred from homology"/>
<dbReference type="InterPro" id="IPR011545">
    <property type="entry name" value="DEAD/DEAH_box_helicase_dom"/>
</dbReference>
<comment type="similarity">
    <text evidence="9">Belongs to the DEAD box helicase family.</text>
</comment>
<evidence type="ECO:0000256" key="4">
    <source>
        <dbReference type="ARBA" id="ARBA00022741"/>
    </source>
</evidence>
<organism evidence="14 15">
    <name type="scientific">Hohenbuehelia grisea</name>
    <dbReference type="NCBI Taxonomy" id="104357"/>
    <lineage>
        <taxon>Eukaryota</taxon>
        <taxon>Fungi</taxon>
        <taxon>Dikarya</taxon>
        <taxon>Basidiomycota</taxon>
        <taxon>Agaricomycotina</taxon>
        <taxon>Agaricomycetes</taxon>
        <taxon>Agaricomycetidae</taxon>
        <taxon>Agaricales</taxon>
        <taxon>Pleurotineae</taxon>
        <taxon>Pleurotaceae</taxon>
        <taxon>Hohenbuehelia</taxon>
    </lineage>
</organism>
<dbReference type="Proteomes" id="UP001556367">
    <property type="component" value="Unassembled WGS sequence"/>
</dbReference>